<comment type="caution">
    <text evidence="4">The sequence shown here is derived from an EMBL/GenBank/DDBJ whole genome shotgun (WGS) entry which is preliminary data.</text>
</comment>
<dbReference type="PANTHER" id="PTHR35936:SF19">
    <property type="entry name" value="AMINO-ACID-BINDING PROTEIN YXEM-RELATED"/>
    <property type="match status" value="1"/>
</dbReference>
<evidence type="ECO:0000313" key="4">
    <source>
        <dbReference type="EMBL" id="MBE6833094.1"/>
    </source>
</evidence>
<dbReference type="SMART" id="SM00062">
    <property type="entry name" value="PBPb"/>
    <property type="match status" value="1"/>
</dbReference>
<organism evidence="4 5">
    <name type="scientific">Faecalispora sporosphaeroides</name>
    <dbReference type="NCBI Taxonomy" id="1549"/>
    <lineage>
        <taxon>Bacteria</taxon>
        <taxon>Bacillati</taxon>
        <taxon>Bacillota</taxon>
        <taxon>Clostridia</taxon>
        <taxon>Eubacteriales</taxon>
        <taxon>Oscillospiraceae</taxon>
        <taxon>Faecalispora</taxon>
    </lineage>
</organism>
<feature type="signal peptide" evidence="2">
    <location>
        <begin position="1"/>
        <end position="23"/>
    </location>
</feature>
<feature type="chain" id="PRO_5038886640" evidence="2">
    <location>
        <begin position="24"/>
        <end position="287"/>
    </location>
</feature>
<feature type="domain" description="Solute-binding protein family 3/N-terminal" evidence="3">
    <location>
        <begin position="49"/>
        <end position="280"/>
    </location>
</feature>
<dbReference type="RefSeq" id="WP_020071909.1">
    <property type="nucleotide sequence ID" value="NZ_JBKWRC010000001.1"/>
</dbReference>
<dbReference type="Proteomes" id="UP000754750">
    <property type="component" value="Unassembled WGS sequence"/>
</dbReference>
<dbReference type="EMBL" id="SVNY01000002">
    <property type="protein sequence ID" value="MBE6833094.1"/>
    <property type="molecule type" value="Genomic_DNA"/>
</dbReference>
<dbReference type="AlphaFoldDB" id="A0A928KWU9"/>
<evidence type="ECO:0000259" key="3">
    <source>
        <dbReference type="SMART" id="SM00062"/>
    </source>
</evidence>
<dbReference type="SUPFAM" id="SSF53850">
    <property type="entry name" value="Periplasmic binding protein-like II"/>
    <property type="match status" value="1"/>
</dbReference>
<dbReference type="Gene3D" id="3.40.190.10">
    <property type="entry name" value="Periplasmic binding protein-like II"/>
    <property type="match status" value="2"/>
</dbReference>
<accession>A0A928KWU9</accession>
<keyword evidence="1 2" id="KW-0732">Signal</keyword>
<dbReference type="PROSITE" id="PS51257">
    <property type="entry name" value="PROKAR_LIPOPROTEIN"/>
    <property type="match status" value="1"/>
</dbReference>
<dbReference type="InterPro" id="IPR001638">
    <property type="entry name" value="Solute-binding_3/MltF_N"/>
</dbReference>
<proteinExistence type="predicted"/>
<sequence length="287" mass="30805">MKTKLFGSVLAAALFAGVLSGCASNQSAGANASAAQSAGEPSAAAQVKTVNVALESGSKPLSFENDKGEKVGYEVDVLKAVDELIPDYNFNVELVESDATQIGLETGKYVLIGGGLYKTPEREQKYLIPNAINGVSLINIYVNEDDNSIKSLDDLVGKKLVPSTPNGGIFNLLTAYNKEHPDKQITITTGEGISVADRFKSVSDKQYDALVLPNNLGFTEIKKELGLKVKAVNPPVKINGTYFALAKDQTDLSAKVEQALKTLRENGTLSKLSETWYGEDTIKYFTE</sequence>
<evidence type="ECO:0000313" key="5">
    <source>
        <dbReference type="Proteomes" id="UP000754750"/>
    </source>
</evidence>
<evidence type="ECO:0000256" key="2">
    <source>
        <dbReference type="SAM" id="SignalP"/>
    </source>
</evidence>
<gene>
    <name evidence="4" type="ORF">E7512_05845</name>
</gene>
<dbReference type="PANTHER" id="PTHR35936">
    <property type="entry name" value="MEMBRANE-BOUND LYTIC MUREIN TRANSGLYCOSYLASE F"/>
    <property type="match status" value="1"/>
</dbReference>
<dbReference type="Pfam" id="PF00497">
    <property type="entry name" value="SBP_bac_3"/>
    <property type="match status" value="1"/>
</dbReference>
<evidence type="ECO:0000256" key="1">
    <source>
        <dbReference type="ARBA" id="ARBA00022729"/>
    </source>
</evidence>
<reference evidence="4" key="1">
    <citation type="submission" date="2019-04" db="EMBL/GenBank/DDBJ databases">
        <title>Evolution of Biomass-Degrading Anaerobic Consortia Revealed by Metagenomics.</title>
        <authorList>
            <person name="Peng X."/>
        </authorList>
    </citation>
    <scope>NUCLEOTIDE SEQUENCE</scope>
    <source>
        <strain evidence="4">SIG551</strain>
    </source>
</reference>
<name>A0A928KWU9_9FIRM</name>
<protein>
    <submittedName>
        <fullName evidence="4">Transporter substrate-binding domain-containing protein</fullName>
    </submittedName>
</protein>